<dbReference type="EMBL" id="PQIB02000006">
    <property type="protein sequence ID" value="RLN11262.1"/>
    <property type="molecule type" value="Genomic_DNA"/>
</dbReference>
<feature type="transmembrane region" description="Helical" evidence="1">
    <location>
        <begin position="75"/>
        <end position="100"/>
    </location>
</feature>
<name>A0A3L6RYM0_PANMI</name>
<feature type="transmembrane region" description="Helical" evidence="1">
    <location>
        <begin position="193"/>
        <end position="215"/>
    </location>
</feature>
<evidence type="ECO:0000256" key="1">
    <source>
        <dbReference type="SAM" id="Phobius"/>
    </source>
</evidence>
<reference evidence="3" key="1">
    <citation type="journal article" date="2019" name="Nat. Commun.">
        <title>The genome of broomcorn millet.</title>
        <authorList>
            <person name="Zou C."/>
            <person name="Miki D."/>
            <person name="Li D."/>
            <person name="Tang Q."/>
            <person name="Xiao L."/>
            <person name="Rajput S."/>
            <person name="Deng P."/>
            <person name="Jia W."/>
            <person name="Huang R."/>
            <person name="Zhang M."/>
            <person name="Sun Y."/>
            <person name="Hu J."/>
            <person name="Fu X."/>
            <person name="Schnable P.S."/>
            <person name="Li F."/>
            <person name="Zhang H."/>
            <person name="Feng B."/>
            <person name="Zhu X."/>
            <person name="Liu R."/>
            <person name="Schnable J.C."/>
            <person name="Zhu J.-K."/>
            <person name="Zhang H."/>
        </authorList>
    </citation>
    <scope>NUCLEOTIDE SEQUENCE [LARGE SCALE GENOMIC DNA]</scope>
</reference>
<protein>
    <submittedName>
        <fullName evidence="2">Uncharacterized protein</fullName>
    </submittedName>
</protein>
<proteinExistence type="predicted"/>
<dbReference type="OrthoDB" id="696155at2759"/>
<evidence type="ECO:0000313" key="3">
    <source>
        <dbReference type="Proteomes" id="UP000275267"/>
    </source>
</evidence>
<gene>
    <name evidence="2" type="ORF">C2845_PM09G05880</name>
</gene>
<keyword evidence="1" id="KW-0472">Membrane</keyword>
<feature type="transmembrane region" description="Helical" evidence="1">
    <location>
        <begin position="39"/>
        <end position="63"/>
    </location>
</feature>
<keyword evidence="3" id="KW-1185">Reference proteome</keyword>
<organism evidence="2 3">
    <name type="scientific">Panicum miliaceum</name>
    <name type="common">Proso millet</name>
    <name type="synonym">Broomcorn millet</name>
    <dbReference type="NCBI Taxonomy" id="4540"/>
    <lineage>
        <taxon>Eukaryota</taxon>
        <taxon>Viridiplantae</taxon>
        <taxon>Streptophyta</taxon>
        <taxon>Embryophyta</taxon>
        <taxon>Tracheophyta</taxon>
        <taxon>Spermatophyta</taxon>
        <taxon>Magnoliopsida</taxon>
        <taxon>Liliopsida</taxon>
        <taxon>Poales</taxon>
        <taxon>Poaceae</taxon>
        <taxon>PACMAD clade</taxon>
        <taxon>Panicoideae</taxon>
        <taxon>Panicodae</taxon>
        <taxon>Paniceae</taxon>
        <taxon>Panicinae</taxon>
        <taxon>Panicum</taxon>
        <taxon>Panicum sect. Panicum</taxon>
    </lineage>
</organism>
<evidence type="ECO:0000313" key="2">
    <source>
        <dbReference type="EMBL" id="RLN11262.1"/>
    </source>
</evidence>
<keyword evidence="1" id="KW-1133">Transmembrane helix</keyword>
<accession>A0A3L6RYM0</accession>
<comment type="caution">
    <text evidence="2">The sequence shown here is derived from an EMBL/GenBank/DDBJ whole genome shotgun (WGS) entry which is preliminary data.</text>
</comment>
<feature type="transmembrane region" description="Helical" evidence="1">
    <location>
        <begin position="245"/>
        <end position="263"/>
    </location>
</feature>
<keyword evidence="1" id="KW-0812">Transmembrane</keyword>
<dbReference type="Proteomes" id="UP000275267">
    <property type="component" value="Unassembled WGS sequence"/>
</dbReference>
<feature type="transmembrane region" description="Helical" evidence="1">
    <location>
        <begin position="166"/>
        <end position="187"/>
    </location>
</feature>
<sequence length="274" mass="27541">MAGLAPRTIVLALGAGALGGPDALRLLLETAGRSPLHDILICVLAMAAVTAHVLGTTLLARFVRKPRAGGGGARATDLFACVTATVSVGAALLVTACLLAESGGLGALRLAFGFAAKNPVATVTVLVIGVGGFFPYTMPSLRSGRRAGTARGASPSADRATSQQTLSFVVPLLVAVCLLALVAPLFAPGAIDARWSLLAGVPVAVAAVVGAVVVARSPRRARDAAGAAAPAADTRRSAKLTQGTAAFLAVAVASLLVIPFAYAQPRWLCYTTVR</sequence>
<feature type="transmembrane region" description="Helical" evidence="1">
    <location>
        <begin position="120"/>
        <end position="138"/>
    </location>
</feature>
<dbReference type="AlphaFoldDB" id="A0A3L6RYM0"/>